<keyword evidence="3" id="KW-1185">Reference proteome</keyword>
<sequence>MKSEWVRMVYKKIMVIGVISSVLMASGCKDSEVLPVAEASTATVELRDISNHWAKDSVLKALENGYVDGYEDSTFRPDQNVSRAEFMKMLAVATKQQVATASQGSAWYAPYVDYVFNSGIYHAEDFPSDQFDHNLTRIEMAKLAVRFLDEKSRPKEAHLYDTSAMYKAVSLGVINGLTGGELAPNEATTRAQSVVIIERILSAKSGKKLPVDKLALGNADLELTGSNTRVYANTPTLPLPIKYAFNDNIDVTIHKIRMTDLANKEDPLARKIIDYDSKSSHPLSNYDDLLVVSLYFSIDNKVSDPITRSINMYNTLMPIIGKGPIGEGTTVYTLNTSKVGKTEGWIMYTENKKRNAKFLDGTEPYPLKIFLPGRDIPLTDTKQDAVST</sequence>
<feature type="domain" description="SLH" evidence="1">
    <location>
        <begin position="41"/>
        <end position="104"/>
    </location>
</feature>
<gene>
    <name evidence="2" type="ORF">ACFFK0_07470</name>
</gene>
<protein>
    <submittedName>
        <fullName evidence="2">S-layer homology domain-containing protein</fullName>
    </submittedName>
</protein>
<evidence type="ECO:0000313" key="3">
    <source>
        <dbReference type="Proteomes" id="UP001589776"/>
    </source>
</evidence>
<comment type="caution">
    <text evidence="2">The sequence shown here is derived from an EMBL/GenBank/DDBJ whole genome shotgun (WGS) entry which is preliminary data.</text>
</comment>
<dbReference type="InterPro" id="IPR001119">
    <property type="entry name" value="SLH_dom"/>
</dbReference>
<name>A0ABV6DI15_9BACL</name>
<dbReference type="PROSITE" id="PS51272">
    <property type="entry name" value="SLH"/>
    <property type="match status" value="2"/>
</dbReference>
<dbReference type="PROSITE" id="PS51257">
    <property type="entry name" value="PROKAR_LIPOPROTEIN"/>
    <property type="match status" value="1"/>
</dbReference>
<dbReference type="EMBL" id="JBHLWN010000027">
    <property type="protein sequence ID" value="MFC0212299.1"/>
    <property type="molecule type" value="Genomic_DNA"/>
</dbReference>
<dbReference type="InterPro" id="IPR051465">
    <property type="entry name" value="Cell_Envelope_Struct_Comp"/>
</dbReference>
<evidence type="ECO:0000259" key="1">
    <source>
        <dbReference type="PROSITE" id="PS51272"/>
    </source>
</evidence>
<accession>A0ABV6DI15</accession>
<organism evidence="2 3">
    <name type="scientific">Paenibacillus chartarius</name>
    <dbReference type="NCBI Taxonomy" id="747481"/>
    <lineage>
        <taxon>Bacteria</taxon>
        <taxon>Bacillati</taxon>
        <taxon>Bacillota</taxon>
        <taxon>Bacilli</taxon>
        <taxon>Bacillales</taxon>
        <taxon>Paenibacillaceae</taxon>
        <taxon>Paenibacillus</taxon>
    </lineage>
</organism>
<dbReference type="PANTHER" id="PTHR43308:SF5">
    <property type="entry name" value="S-LAYER PROTEIN _ PEPTIDOGLYCAN ENDO-BETA-N-ACETYLGLUCOSAMINIDASE"/>
    <property type="match status" value="1"/>
</dbReference>
<feature type="domain" description="SLH" evidence="1">
    <location>
        <begin position="144"/>
        <end position="211"/>
    </location>
</feature>
<evidence type="ECO:0000313" key="2">
    <source>
        <dbReference type="EMBL" id="MFC0212299.1"/>
    </source>
</evidence>
<reference evidence="2 3" key="1">
    <citation type="submission" date="2024-09" db="EMBL/GenBank/DDBJ databases">
        <authorList>
            <person name="Sun Q."/>
            <person name="Mori K."/>
        </authorList>
    </citation>
    <scope>NUCLEOTIDE SEQUENCE [LARGE SCALE GENOMIC DNA]</scope>
    <source>
        <strain evidence="2 3">CCM 7759</strain>
    </source>
</reference>
<dbReference type="Proteomes" id="UP001589776">
    <property type="component" value="Unassembled WGS sequence"/>
</dbReference>
<dbReference type="Pfam" id="PF00395">
    <property type="entry name" value="SLH"/>
    <property type="match status" value="2"/>
</dbReference>
<dbReference type="PANTHER" id="PTHR43308">
    <property type="entry name" value="OUTER MEMBRANE PROTEIN ALPHA-RELATED"/>
    <property type="match status" value="1"/>
</dbReference>
<dbReference type="RefSeq" id="WP_377469439.1">
    <property type="nucleotide sequence ID" value="NZ_JBHLWN010000027.1"/>
</dbReference>
<proteinExistence type="predicted"/>